<gene>
    <name evidence="6" type="ORF">NZD86_16610</name>
</gene>
<evidence type="ECO:0000313" key="6">
    <source>
        <dbReference type="EMBL" id="WAH35875.1"/>
    </source>
</evidence>
<protein>
    <submittedName>
        <fullName evidence="6">Energy-coupling factor transporter transmembrane protein EcfT</fullName>
    </submittedName>
</protein>
<dbReference type="CDD" id="cd16914">
    <property type="entry name" value="EcfT"/>
    <property type="match status" value="1"/>
</dbReference>
<organism evidence="6 7">
    <name type="scientific">Alicyclobacillus dauci</name>
    <dbReference type="NCBI Taxonomy" id="1475485"/>
    <lineage>
        <taxon>Bacteria</taxon>
        <taxon>Bacillati</taxon>
        <taxon>Bacillota</taxon>
        <taxon>Bacilli</taxon>
        <taxon>Bacillales</taxon>
        <taxon>Alicyclobacillaceae</taxon>
        <taxon>Alicyclobacillus</taxon>
    </lineage>
</organism>
<proteinExistence type="predicted"/>
<dbReference type="InterPro" id="IPR003339">
    <property type="entry name" value="ABC/ECF_trnsptr_transmembrane"/>
</dbReference>
<accession>A0ABY6YZD6</accession>
<dbReference type="EMBL" id="CP104064">
    <property type="protein sequence ID" value="WAH35875.1"/>
    <property type="molecule type" value="Genomic_DNA"/>
</dbReference>
<dbReference type="PANTHER" id="PTHR33514">
    <property type="entry name" value="PROTEIN ABCI12, CHLOROPLASTIC"/>
    <property type="match status" value="1"/>
</dbReference>
<sequence length="281" mass="31224">MANFEVSKYITIGRYIPRDSFIHRMDPRVKLFCFVLWILAVSLLPSVIVQLGLLVLTVCLFAMAKLPMGYGMSGIRPVLPIVIIVLLFEVIFARSGPNATVLIHAGWLKITTTGILLAVISAARFFTIVWLVSLLTLTTSLSNLTHALERLMSPLQAIRVPVRDMVMMFTIALRFVPLLAEEAERIMKAQAARGADFGTAPWWRIDKRTRSVFPILVPLFIGALQRGETLVLAMEVRGYRPGEARSSYVSFSGRRTDVVALLLSIVVIAIAAVATWGWKLV</sequence>
<feature type="transmembrane region" description="Helical" evidence="5">
    <location>
        <begin position="258"/>
        <end position="278"/>
    </location>
</feature>
<evidence type="ECO:0000313" key="7">
    <source>
        <dbReference type="Proteomes" id="UP001164803"/>
    </source>
</evidence>
<feature type="transmembrane region" description="Helical" evidence="5">
    <location>
        <begin position="31"/>
        <end position="63"/>
    </location>
</feature>
<name>A0ABY6YZD6_9BACL</name>
<dbReference type="RefSeq" id="WP_268043163.1">
    <property type="nucleotide sequence ID" value="NZ_CP104064.1"/>
</dbReference>
<keyword evidence="2 5" id="KW-0812">Transmembrane</keyword>
<keyword evidence="4 5" id="KW-0472">Membrane</keyword>
<evidence type="ECO:0000256" key="2">
    <source>
        <dbReference type="ARBA" id="ARBA00022692"/>
    </source>
</evidence>
<keyword evidence="7" id="KW-1185">Reference proteome</keyword>
<reference evidence="6" key="1">
    <citation type="submission" date="2022-08" db="EMBL/GenBank/DDBJ databases">
        <title>Alicyclobacillus dauci DSM2870, complete genome.</title>
        <authorList>
            <person name="Wang Q."/>
            <person name="Cai R."/>
            <person name="Wang Z."/>
        </authorList>
    </citation>
    <scope>NUCLEOTIDE SEQUENCE</scope>
    <source>
        <strain evidence="6">DSM 28700</strain>
    </source>
</reference>
<feature type="transmembrane region" description="Helical" evidence="5">
    <location>
        <begin position="114"/>
        <end position="137"/>
    </location>
</feature>
<dbReference type="Proteomes" id="UP001164803">
    <property type="component" value="Chromosome"/>
</dbReference>
<evidence type="ECO:0000256" key="5">
    <source>
        <dbReference type="SAM" id="Phobius"/>
    </source>
</evidence>
<evidence type="ECO:0000256" key="1">
    <source>
        <dbReference type="ARBA" id="ARBA00004141"/>
    </source>
</evidence>
<evidence type="ECO:0000256" key="4">
    <source>
        <dbReference type="ARBA" id="ARBA00023136"/>
    </source>
</evidence>
<evidence type="ECO:0000256" key="3">
    <source>
        <dbReference type="ARBA" id="ARBA00022989"/>
    </source>
</evidence>
<dbReference type="Pfam" id="PF02361">
    <property type="entry name" value="CbiQ"/>
    <property type="match status" value="1"/>
</dbReference>
<comment type="subcellular location">
    <subcellularLocation>
        <location evidence="1">Membrane</location>
        <topology evidence="1">Multi-pass membrane protein</topology>
    </subcellularLocation>
</comment>
<dbReference type="PANTHER" id="PTHR33514:SF13">
    <property type="entry name" value="PROTEIN ABCI12, CHLOROPLASTIC"/>
    <property type="match status" value="1"/>
</dbReference>
<feature type="transmembrane region" description="Helical" evidence="5">
    <location>
        <begin position="75"/>
        <end position="93"/>
    </location>
</feature>
<keyword evidence="3 5" id="KW-1133">Transmembrane helix</keyword>